<evidence type="ECO:0000256" key="1">
    <source>
        <dbReference type="ARBA" id="ARBA00004613"/>
    </source>
</evidence>
<keyword evidence="6" id="KW-1015">Disulfide bond</keyword>
<dbReference type="EMBL" id="JBJKBG010000003">
    <property type="protein sequence ID" value="KAL3744728.1"/>
    <property type="molecule type" value="Genomic_DNA"/>
</dbReference>
<comment type="similarity">
    <text evidence="2 7">Belongs to the plant cysteine rich small secretory peptide family. Epidermal patterning factor subfamily.</text>
</comment>
<evidence type="ECO:0000256" key="5">
    <source>
        <dbReference type="ARBA" id="ARBA00022729"/>
    </source>
</evidence>
<dbReference type="GO" id="GO:0010052">
    <property type="term" value="P:guard cell differentiation"/>
    <property type="evidence" value="ECO:0007669"/>
    <property type="project" value="UniProtKB-UniRule"/>
</dbReference>
<accession>A0ABD3L2F7</accession>
<dbReference type="AlphaFoldDB" id="A0ABD3L2F7"/>
<dbReference type="PANTHER" id="PTHR33109:SF74">
    <property type="entry name" value="EPIDERMAL PATTERNING FACTOR-LIKE PROTEIN"/>
    <property type="match status" value="1"/>
</dbReference>
<evidence type="ECO:0000256" key="6">
    <source>
        <dbReference type="ARBA" id="ARBA00023157"/>
    </source>
</evidence>
<sequence length="167" mass="18651">MGLLSLPITHFQPHSPLLLEDHPIRPRRHYRLGNLRGMNRMTKPVMIRYCLLLATVQMVGLMVSMTSTPSSLFVTAHKQDARQLLSRATLNIKQGASVKAVGESGDEKCRGMSRLGSRPPNCERKCRGCEPCEATQIPATTDRASVQYANYEPEGWKCKCGTSFYDP</sequence>
<keyword evidence="5" id="KW-0732">Signal</keyword>
<keyword evidence="3 7" id="KW-0217">Developmental protein</keyword>
<dbReference type="Proteomes" id="UP001634007">
    <property type="component" value="Unassembled WGS sequence"/>
</dbReference>
<gene>
    <name evidence="8" type="ORF">ACJRO7_013919</name>
</gene>
<evidence type="ECO:0000256" key="3">
    <source>
        <dbReference type="ARBA" id="ARBA00022473"/>
    </source>
</evidence>
<dbReference type="Pfam" id="PF17181">
    <property type="entry name" value="EPF"/>
    <property type="match status" value="1"/>
</dbReference>
<keyword evidence="4 7" id="KW-0964">Secreted</keyword>
<evidence type="ECO:0000256" key="4">
    <source>
        <dbReference type="ARBA" id="ARBA00022525"/>
    </source>
</evidence>
<proteinExistence type="inferred from homology"/>
<evidence type="ECO:0000313" key="9">
    <source>
        <dbReference type="Proteomes" id="UP001634007"/>
    </source>
</evidence>
<name>A0ABD3L2F7_EUCGL</name>
<dbReference type="GO" id="GO:0005576">
    <property type="term" value="C:extracellular region"/>
    <property type="evidence" value="ECO:0007669"/>
    <property type="project" value="UniProtKB-SubCell"/>
</dbReference>
<protein>
    <recommendedName>
        <fullName evidence="7">Epidermal patterning factor-like protein</fullName>
    </recommendedName>
</protein>
<keyword evidence="9" id="KW-1185">Reference proteome</keyword>
<evidence type="ECO:0000313" key="8">
    <source>
        <dbReference type="EMBL" id="KAL3744728.1"/>
    </source>
</evidence>
<dbReference type="InterPro" id="IPR039455">
    <property type="entry name" value="EPFL"/>
</dbReference>
<evidence type="ECO:0000256" key="7">
    <source>
        <dbReference type="RuleBase" id="RU367102"/>
    </source>
</evidence>
<comment type="subcellular location">
    <subcellularLocation>
        <location evidence="1 7">Secreted</location>
    </subcellularLocation>
</comment>
<reference evidence="8 9" key="1">
    <citation type="submission" date="2024-11" db="EMBL/GenBank/DDBJ databases">
        <title>Chromosome-level genome assembly of Eucalyptus globulus Labill. provides insights into its genome evolution.</title>
        <authorList>
            <person name="Li X."/>
        </authorList>
    </citation>
    <scope>NUCLEOTIDE SEQUENCE [LARGE SCALE GENOMIC DNA]</scope>
    <source>
        <strain evidence="8">CL2024</strain>
        <tissue evidence="8">Fresh tender leaves</tissue>
    </source>
</reference>
<organism evidence="8 9">
    <name type="scientific">Eucalyptus globulus</name>
    <name type="common">Tasmanian blue gum</name>
    <dbReference type="NCBI Taxonomy" id="34317"/>
    <lineage>
        <taxon>Eukaryota</taxon>
        <taxon>Viridiplantae</taxon>
        <taxon>Streptophyta</taxon>
        <taxon>Embryophyta</taxon>
        <taxon>Tracheophyta</taxon>
        <taxon>Spermatophyta</taxon>
        <taxon>Magnoliopsida</taxon>
        <taxon>eudicotyledons</taxon>
        <taxon>Gunneridae</taxon>
        <taxon>Pentapetalae</taxon>
        <taxon>rosids</taxon>
        <taxon>malvids</taxon>
        <taxon>Myrtales</taxon>
        <taxon>Myrtaceae</taxon>
        <taxon>Myrtoideae</taxon>
        <taxon>Eucalypteae</taxon>
        <taxon>Eucalyptus</taxon>
    </lineage>
</organism>
<dbReference type="PANTHER" id="PTHR33109">
    <property type="entry name" value="EPIDERMAL PATTERNING FACTOR-LIKE PROTEIN 4"/>
    <property type="match status" value="1"/>
</dbReference>
<evidence type="ECO:0000256" key="2">
    <source>
        <dbReference type="ARBA" id="ARBA00008127"/>
    </source>
</evidence>
<comment type="function">
    <text evidence="7">Controls stomatal patterning.</text>
</comment>
<comment type="caution">
    <text evidence="8">The sequence shown here is derived from an EMBL/GenBank/DDBJ whole genome shotgun (WGS) entry which is preliminary data.</text>
</comment>